<feature type="compositionally biased region" description="Polar residues" evidence="4">
    <location>
        <begin position="64"/>
        <end position="74"/>
    </location>
</feature>
<accession>A0A8J4XV32</accession>
<evidence type="ECO:0000256" key="3">
    <source>
        <dbReference type="ARBA" id="ARBA00023180"/>
    </source>
</evidence>
<dbReference type="FunFam" id="3.40.50.1820:FF:000156">
    <property type="entry name" value="Neuroligin-4, Y-linked"/>
    <property type="match status" value="1"/>
</dbReference>
<name>A0A8J4XV32_CHIOP</name>
<dbReference type="EMBL" id="JACEEZ010019732">
    <property type="protein sequence ID" value="KAG0715388.1"/>
    <property type="molecule type" value="Genomic_DNA"/>
</dbReference>
<dbReference type="SUPFAM" id="SSF53474">
    <property type="entry name" value="alpha/beta-Hydrolases"/>
    <property type="match status" value="1"/>
</dbReference>
<evidence type="ECO:0000313" key="9">
    <source>
        <dbReference type="Proteomes" id="UP000770661"/>
    </source>
</evidence>
<keyword evidence="2 6" id="KW-0732">Signal</keyword>
<organism evidence="8 9">
    <name type="scientific">Chionoecetes opilio</name>
    <name type="common">Atlantic snow crab</name>
    <name type="synonym">Cancer opilio</name>
    <dbReference type="NCBI Taxonomy" id="41210"/>
    <lineage>
        <taxon>Eukaryota</taxon>
        <taxon>Metazoa</taxon>
        <taxon>Ecdysozoa</taxon>
        <taxon>Arthropoda</taxon>
        <taxon>Crustacea</taxon>
        <taxon>Multicrustacea</taxon>
        <taxon>Malacostraca</taxon>
        <taxon>Eumalacostraca</taxon>
        <taxon>Eucarida</taxon>
        <taxon>Decapoda</taxon>
        <taxon>Pleocyemata</taxon>
        <taxon>Brachyura</taxon>
        <taxon>Eubrachyura</taxon>
        <taxon>Majoidea</taxon>
        <taxon>Majidae</taxon>
        <taxon>Chionoecetes</taxon>
    </lineage>
</organism>
<proteinExistence type="inferred from homology"/>
<comment type="similarity">
    <text evidence="1">Belongs to the type-B carboxylesterase/lipase family.</text>
</comment>
<evidence type="ECO:0000256" key="5">
    <source>
        <dbReference type="SAM" id="Phobius"/>
    </source>
</evidence>
<feature type="domain" description="Carboxylesterase type B" evidence="7">
    <location>
        <begin position="214"/>
        <end position="744"/>
    </location>
</feature>
<comment type="caution">
    <text evidence="8">The sequence shown here is derived from an EMBL/GenBank/DDBJ whole genome shotgun (WGS) entry which is preliminary data.</text>
</comment>
<evidence type="ECO:0000256" key="4">
    <source>
        <dbReference type="SAM" id="MobiDB-lite"/>
    </source>
</evidence>
<feature type="region of interest" description="Disordered" evidence="4">
    <location>
        <begin position="844"/>
        <end position="891"/>
    </location>
</feature>
<protein>
    <submittedName>
        <fullName evidence="8">Neuroligin-4, Y-linked</fullName>
    </submittedName>
</protein>
<feature type="region of interest" description="Disordered" evidence="4">
    <location>
        <begin position="64"/>
        <end position="141"/>
    </location>
</feature>
<dbReference type="Gene3D" id="3.40.50.1820">
    <property type="entry name" value="alpha/beta hydrolase"/>
    <property type="match status" value="1"/>
</dbReference>
<dbReference type="OrthoDB" id="408631at2759"/>
<evidence type="ECO:0000313" key="8">
    <source>
        <dbReference type="EMBL" id="KAG0715388.1"/>
    </source>
</evidence>
<dbReference type="PROSITE" id="PS00941">
    <property type="entry name" value="CARBOXYLESTERASE_B_2"/>
    <property type="match status" value="1"/>
</dbReference>
<feature type="compositionally biased region" description="Basic and acidic residues" evidence="4">
    <location>
        <begin position="81"/>
        <end position="102"/>
    </location>
</feature>
<dbReference type="InterPro" id="IPR029058">
    <property type="entry name" value="AB_hydrolase_fold"/>
</dbReference>
<dbReference type="AlphaFoldDB" id="A0A8J4XV32"/>
<gene>
    <name evidence="8" type="primary">NLGN4Y_2</name>
    <name evidence="8" type="ORF">GWK47_012029</name>
</gene>
<evidence type="ECO:0000256" key="6">
    <source>
        <dbReference type="SAM" id="SignalP"/>
    </source>
</evidence>
<reference evidence="8" key="1">
    <citation type="submission" date="2020-07" db="EMBL/GenBank/DDBJ databases">
        <title>The High-quality genome of the commercially important snow crab, Chionoecetes opilio.</title>
        <authorList>
            <person name="Jeong J.-H."/>
            <person name="Ryu S."/>
        </authorList>
    </citation>
    <scope>NUCLEOTIDE SEQUENCE</scope>
    <source>
        <strain evidence="8">MADBK_172401_WGS</strain>
        <tissue evidence="8">Digestive gland</tissue>
    </source>
</reference>
<dbReference type="Pfam" id="PF00135">
    <property type="entry name" value="COesterase"/>
    <property type="match status" value="1"/>
</dbReference>
<sequence length="1039" mass="119455">MAIRNMTPGRQGGITRTWWRLMLTVVVVVVQVTKVEAQFRNDRDHETLRDDYWQVHYRSRGYTTPPTIRTQYNSGDTYYGTDRRYDTRYDDPSQTRGSDNRYQDQSFRYNENPRLSGNFLGRGRYDARGRERPGGARPGEEQWDMRLGVLDIWRPDLQGELRPSEEPGHTLPLADIFVTTDSGKVQGFYVYLYDKPGVRPNERPVNKPIHQQRHVMNVSSFLGIPYAKPPLQEGRFKPPRHVPNWYSTWQALDYQSACPQNLKFIGASNGIRNGIHEDCLYLNVFSPSVSITVNNMYPVLFYIHGGDLDHGASSQFPGHMLAGFGEVVVVTFNYRLGALGFLSTGDANSPGNYGLMDMAMALEWVYTNIRFFNGDRNKITVFGPGAGGAMAGILAVLPRTKDYVSQVIAQSGSPLADWAVLDDVYRVQNTSRVYGQEVGCTVENSYKLLQCLNRRSYEELSTAPITPDVGTFAWSPVVDTNFTVPGDEWYEEWEEKDWRIIPEMPINLYLRNSHHRDLRYLAGVNRDAAANFVFNDNRLVRNHHEVTEEFFNQRVKEWVKHYNYSLNLEGTYDAIKWMYTYGPDPHNNTHIREQYVHMLSDALYNSGVDQLVKVLVNSTNKQRVPTYYYLLNTTVEALKLPFWREIPNDIEYYFITGAPYMDPDFYPENVRVSRELWSEGDRNISEFMMKTMANFAKWGNPTQTQVEVLKVKWEEVLEGNLKYLSINSTFNTTMHYNYRQPYNTFWTTYIPQVIREWVPTVPPPLNPWTQMSQPIVAAFYGSLMACVVLVVILFVCCGLWKSAKRQRNKALDDLQYISSDHLEPHDQDDYKVREYLDKLSNHQLSTAHTTSRPITPTSRPITPNTVTTEAPELSEAGTLKRGNSNHEAYRHNPHTMTKSVDQLNYPRYQQQANHNHHHQPTQIPLSRSTDHIMDSYPRAAITANMGPQLNGHTHQPQPRVNNNNNKNIITMTPPQQMRPITPASEIHSEPLRRPSYDSAFAAQPLVCQELEKPPRTPVPNVRTSVATITSTTGLLHTEL</sequence>
<evidence type="ECO:0000259" key="7">
    <source>
        <dbReference type="Pfam" id="PF00135"/>
    </source>
</evidence>
<feature type="compositionally biased region" description="Polar residues" evidence="4">
    <location>
        <begin position="103"/>
        <end position="115"/>
    </location>
</feature>
<feature type="compositionally biased region" description="Basic and acidic residues" evidence="4">
    <location>
        <begin position="123"/>
        <end position="141"/>
    </location>
</feature>
<dbReference type="InterPro" id="IPR002018">
    <property type="entry name" value="CarbesteraseB"/>
</dbReference>
<keyword evidence="5" id="KW-1133">Transmembrane helix</keyword>
<dbReference type="PANTHER" id="PTHR43903">
    <property type="entry name" value="NEUROLIGIN"/>
    <property type="match status" value="1"/>
</dbReference>
<feature type="compositionally biased region" description="Low complexity" evidence="4">
    <location>
        <begin position="849"/>
        <end position="863"/>
    </location>
</feature>
<evidence type="ECO:0000256" key="1">
    <source>
        <dbReference type="ARBA" id="ARBA00005964"/>
    </source>
</evidence>
<keyword evidence="9" id="KW-1185">Reference proteome</keyword>
<feature type="transmembrane region" description="Helical" evidence="5">
    <location>
        <begin position="777"/>
        <end position="800"/>
    </location>
</feature>
<evidence type="ECO:0000256" key="2">
    <source>
        <dbReference type="ARBA" id="ARBA00022729"/>
    </source>
</evidence>
<keyword evidence="3" id="KW-0325">Glycoprotein</keyword>
<dbReference type="InterPro" id="IPR019819">
    <property type="entry name" value="Carboxylesterase_B_CS"/>
</dbReference>
<feature type="signal peptide" evidence="6">
    <location>
        <begin position="1"/>
        <end position="37"/>
    </location>
</feature>
<keyword evidence="5" id="KW-0812">Transmembrane</keyword>
<dbReference type="InterPro" id="IPR051093">
    <property type="entry name" value="Neuroligin/BSAL"/>
</dbReference>
<keyword evidence="5" id="KW-0472">Membrane</keyword>
<dbReference type="Proteomes" id="UP000770661">
    <property type="component" value="Unassembled WGS sequence"/>
</dbReference>
<feature type="chain" id="PRO_5035212042" evidence="6">
    <location>
        <begin position="38"/>
        <end position="1039"/>
    </location>
</feature>